<protein>
    <submittedName>
        <fullName evidence="3">DUF3099 domain-containing protein</fullName>
    </submittedName>
</protein>
<evidence type="ECO:0000256" key="2">
    <source>
        <dbReference type="SAM" id="Phobius"/>
    </source>
</evidence>
<dbReference type="AlphaFoldDB" id="A0A7W3WGU8"/>
<keyword evidence="2" id="KW-1133">Transmembrane helix</keyword>
<dbReference type="Proteomes" id="UP000525686">
    <property type="component" value="Unassembled WGS sequence"/>
</dbReference>
<dbReference type="EMBL" id="JABJWZ010000006">
    <property type="protein sequence ID" value="MBB1252067.1"/>
    <property type="molecule type" value="Genomic_DNA"/>
</dbReference>
<evidence type="ECO:0000313" key="4">
    <source>
        <dbReference type="Proteomes" id="UP000525686"/>
    </source>
</evidence>
<name>A0A7W3WGU8_9ACTN</name>
<comment type="caution">
    <text evidence="3">The sequence shown here is derived from an EMBL/GenBank/DDBJ whole genome shotgun (WGS) entry which is preliminary data.</text>
</comment>
<keyword evidence="2" id="KW-0812">Transmembrane</keyword>
<keyword evidence="2" id="KW-0472">Membrane</keyword>
<accession>A0A7W3WGU8</accession>
<sequence>MRLRRDKRDGEVFRITGARPSLAEDVRRRERRYVISMLVRTVAVILTVFLWNVQRPLAVVTLVLGLTLPYIAVVIANAGRENSPAIPSSLLRSAPREAIAPTGEGSTGEGATGEGPAAERPAGERPASEAPDEDSAGRAPTEGGPSPGRAAPHPEDGPATARPGGDHPRSGTNGSAHFSS</sequence>
<dbReference type="InterPro" id="IPR021449">
    <property type="entry name" value="DUF3099"/>
</dbReference>
<feature type="transmembrane region" description="Helical" evidence="2">
    <location>
        <begin position="33"/>
        <end position="51"/>
    </location>
</feature>
<evidence type="ECO:0000313" key="3">
    <source>
        <dbReference type="EMBL" id="MBB1252067.1"/>
    </source>
</evidence>
<dbReference type="Pfam" id="PF11298">
    <property type="entry name" value="DUF3099"/>
    <property type="match status" value="1"/>
</dbReference>
<feature type="transmembrane region" description="Helical" evidence="2">
    <location>
        <begin position="57"/>
        <end position="78"/>
    </location>
</feature>
<evidence type="ECO:0000256" key="1">
    <source>
        <dbReference type="SAM" id="MobiDB-lite"/>
    </source>
</evidence>
<gene>
    <name evidence="3" type="ORF">H3146_01615</name>
</gene>
<proteinExistence type="predicted"/>
<reference evidence="4" key="1">
    <citation type="submission" date="2020-05" db="EMBL/GenBank/DDBJ databases">
        <title>Classification of alakaliphilic streptomycetes isolated from an alkaline soil next to Lonar Crater, India and a proposal for the recognition of Streptomyces alkaliterrae sp. nov.</title>
        <authorList>
            <person name="Golinska P."/>
        </authorList>
    </citation>
    <scope>NUCLEOTIDE SEQUENCE [LARGE SCALE GENOMIC DNA]</scope>
    <source>
        <strain evidence="4">OF3</strain>
    </source>
</reference>
<organism evidence="3 4">
    <name type="scientific">Streptomyces alkaliterrae</name>
    <dbReference type="NCBI Taxonomy" id="2213162"/>
    <lineage>
        <taxon>Bacteria</taxon>
        <taxon>Bacillati</taxon>
        <taxon>Actinomycetota</taxon>
        <taxon>Actinomycetes</taxon>
        <taxon>Kitasatosporales</taxon>
        <taxon>Streptomycetaceae</taxon>
        <taxon>Streptomyces</taxon>
    </lineage>
</organism>
<feature type="compositionally biased region" description="Polar residues" evidence="1">
    <location>
        <begin position="170"/>
        <end position="180"/>
    </location>
</feature>
<feature type="region of interest" description="Disordered" evidence="1">
    <location>
        <begin position="84"/>
        <end position="180"/>
    </location>
</feature>